<feature type="non-terminal residue" evidence="6">
    <location>
        <position position="111"/>
    </location>
</feature>
<evidence type="ECO:0000256" key="4">
    <source>
        <dbReference type="RuleBase" id="RU003445"/>
    </source>
</evidence>
<evidence type="ECO:0000256" key="3">
    <source>
        <dbReference type="ARBA" id="ARBA00023274"/>
    </source>
</evidence>
<dbReference type="Gene3D" id="3.30.720.90">
    <property type="match status" value="1"/>
</dbReference>
<name>A0ABN9S2N2_9DINO</name>
<proteinExistence type="inferred from homology"/>
<feature type="region of interest" description="Disordered" evidence="5">
    <location>
        <begin position="1"/>
        <end position="34"/>
    </location>
</feature>
<gene>
    <name evidence="6" type="ORF">PCOR1329_LOCUS25993</name>
</gene>
<dbReference type="PANTHER" id="PTHR10965">
    <property type="entry name" value="60S RIBOSOMAL PROTEIN L38"/>
    <property type="match status" value="1"/>
</dbReference>
<evidence type="ECO:0000313" key="6">
    <source>
        <dbReference type="EMBL" id="CAK0826025.1"/>
    </source>
</evidence>
<dbReference type="PANTHER" id="PTHR10965:SF0">
    <property type="entry name" value="LARGE RIBOSOMAL SUBUNIT PROTEIN EL38"/>
    <property type="match status" value="1"/>
</dbReference>
<evidence type="ECO:0008006" key="8">
    <source>
        <dbReference type="Google" id="ProtNLM"/>
    </source>
</evidence>
<organism evidence="6 7">
    <name type="scientific">Prorocentrum cordatum</name>
    <dbReference type="NCBI Taxonomy" id="2364126"/>
    <lineage>
        <taxon>Eukaryota</taxon>
        <taxon>Sar</taxon>
        <taxon>Alveolata</taxon>
        <taxon>Dinophyceae</taxon>
        <taxon>Prorocentrales</taxon>
        <taxon>Prorocentraceae</taxon>
        <taxon>Prorocentrum</taxon>
    </lineage>
</organism>
<evidence type="ECO:0000256" key="1">
    <source>
        <dbReference type="ARBA" id="ARBA00007803"/>
    </source>
</evidence>
<accession>A0ABN9S2N2</accession>
<dbReference type="Pfam" id="PF01781">
    <property type="entry name" value="Ribosomal_L38e"/>
    <property type="match status" value="1"/>
</dbReference>
<dbReference type="InterPro" id="IPR038464">
    <property type="entry name" value="Ribosomal_eL38_sf"/>
</dbReference>
<dbReference type="Proteomes" id="UP001189429">
    <property type="component" value="Unassembled WGS sequence"/>
</dbReference>
<protein>
    <recommendedName>
        <fullName evidence="8">60S ribosomal protein L38</fullName>
    </recommendedName>
</protein>
<comment type="similarity">
    <text evidence="1 4">Belongs to the eukaryotic ribosomal protein eL38 family.</text>
</comment>
<keyword evidence="2 4" id="KW-0689">Ribosomal protein</keyword>
<comment type="caution">
    <text evidence="6">The sequence shown here is derived from an EMBL/GenBank/DDBJ whole genome shotgun (WGS) entry which is preliminary data.</text>
</comment>
<evidence type="ECO:0000256" key="2">
    <source>
        <dbReference type="ARBA" id="ARBA00022980"/>
    </source>
</evidence>
<evidence type="ECO:0000256" key="5">
    <source>
        <dbReference type="SAM" id="MobiDB-lite"/>
    </source>
</evidence>
<evidence type="ECO:0000313" key="7">
    <source>
        <dbReference type="Proteomes" id="UP001189429"/>
    </source>
</evidence>
<dbReference type="EMBL" id="CAUYUJ010009164">
    <property type="protein sequence ID" value="CAK0826025.1"/>
    <property type="molecule type" value="Genomic_DNA"/>
</dbReference>
<keyword evidence="3 4" id="KW-0687">Ribonucleoprotein</keyword>
<feature type="non-terminal residue" evidence="6">
    <location>
        <position position="1"/>
    </location>
</feature>
<keyword evidence="7" id="KW-1185">Reference proteome</keyword>
<reference evidence="6" key="1">
    <citation type="submission" date="2023-10" db="EMBL/GenBank/DDBJ databases">
        <authorList>
            <person name="Chen Y."/>
            <person name="Shah S."/>
            <person name="Dougan E. K."/>
            <person name="Thang M."/>
            <person name="Chan C."/>
        </authorList>
    </citation>
    <scope>NUCLEOTIDE SEQUENCE [LARGE SCALE GENOMIC DNA]</scope>
</reference>
<sequence>RPAAAPAQSPRELGGRSCSGRGLGGRRGRPKGAMPKQITEIRQFLQIARRKDAKSVKIKKNGTETKFKIRCASYLYTLIMADKSKASVLPEARVAYKQIRRACSPCFGPRG</sequence>
<dbReference type="InterPro" id="IPR002675">
    <property type="entry name" value="Ribosomal_eL38"/>
</dbReference>